<accession>A0A1J5PQW8</accession>
<name>A0A1J5PQW8_9ZZZZ</name>
<protein>
    <submittedName>
        <fullName evidence="1">Uncharacterized protein</fullName>
    </submittedName>
</protein>
<dbReference type="AlphaFoldDB" id="A0A1J5PQW8"/>
<comment type="caution">
    <text evidence="1">The sequence shown here is derived from an EMBL/GenBank/DDBJ whole genome shotgun (WGS) entry which is preliminary data.</text>
</comment>
<gene>
    <name evidence="1" type="ORF">GALL_448140</name>
</gene>
<organism evidence="1">
    <name type="scientific">mine drainage metagenome</name>
    <dbReference type="NCBI Taxonomy" id="410659"/>
    <lineage>
        <taxon>unclassified sequences</taxon>
        <taxon>metagenomes</taxon>
        <taxon>ecological metagenomes</taxon>
    </lineage>
</organism>
<sequence>MQDDLFGSHGTNAADGQRLDRFLDVFINFDVRNLLFGFKQQYLLIRQLQSRFIRNHMPATESLVNTGIAVERDTNVNITGVEFFCRLGERCFDRTKDHITLNVFLT</sequence>
<reference evidence="1" key="1">
    <citation type="submission" date="2016-10" db="EMBL/GenBank/DDBJ databases">
        <title>Sequence of Gallionella enrichment culture.</title>
        <authorList>
            <person name="Poehlein A."/>
            <person name="Muehling M."/>
            <person name="Daniel R."/>
        </authorList>
    </citation>
    <scope>NUCLEOTIDE SEQUENCE</scope>
</reference>
<evidence type="ECO:0000313" key="1">
    <source>
        <dbReference type="EMBL" id="OIQ73546.1"/>
    </source>
</evidence>
<proteinExistence type="predicted"/>
<dbReference type="EMBL" id="MLJW01002828">
    <property type="protein sequence ID" value="OIQ73546.1"/>
    <property type="molecule type" value="Genomic_DNA"/>
</dbReference>